<dbReference type="SUPFAM" id="SSF53590">
    <property type="entry name" value="Nucleoside hydrolase"/>
    <property type="match status" value="1"/>
</dbReference>
<dbReference type="EMBL" id="QGDD01000002">
    <property type="protein sequence ID" value="PWN03498.1"/>
    <property type="molecule type" value="Genomic_DNA"/>
</dbReference>
<dbReference type="InterPro" id="IPR015910">
    <property type="entry name" value="I/U_nuclsd_hydro_CS"/>
</dbReference>
<dbReference type="InterPro" id="IPR001910">
    <property type="entry name" value="Inosine/uridine_hydrolase_dom"/>
</dbReference>
<accession>A0A316TI77</accession>
<evidence type="ECO:0000256" key="1">
    <source>
        <dbReference type="ARBA" id="ARBA00022801"/>
    </source>
</evidence>
<dbReference type="AlphaFoldDB" id="A0A316TI77"/>
<dbReference type="Pfam" id="PF01156">
    <property type="entry name" value="IU_nuc_hydro"/>
    <property type="match status" value="1"/>
</dbReference>
<evidence type="ECO:0000313" key="5">
    <source>
        <dbReference type="Proteomes" id="UP000245507"/>
    </source>
</evidence>
<dbReference type="PROSITE" id="PS01247">
    <property type="entry name" value="IUNH"/>
    <property type="match status" value="1"/>
</dbReference>
<dbReference type="PANTHER" id="PTHR12304:SF4">
    <property type="entry name" value="URIDINE NUCLEOSIDASE"/>
    <property type="match status" value="1"/>
</dbReference>
<comment type="caution">
    <text evidence="4">The sequence shown here is derived from an EMBL/GenBank/DDBJ whole genome shotgun (WGS) entry which is preliminary data.</text>
</comment>
<sequence length="315" mass="33000">MELAMSVPVVLDCDTGTDDAVAIMVAALHPDLDLLGVTTVWGNHDVVHTTDNSLRVLDLVGRGSVGVHPGGNVPVRPRIEPLPSGRPDLPSTLPLPPATTPVGAPAVEWLVETLRATTTPVTLVPTGPLTNIATVVAADPRVVEAVDRLVVLGGAHRERGVTPYAERNFWCDPEAAHDVLTAGFRDVLLVTMDATFSVPLTAVDGDRLRARGTAAAAVAADLLEERIGWYRRDPAMAAVAGAPLHDPLAVACLVDPQVVTTRRAAVDVERTDPATYGATRFAFAGDGRVQVAVGADRDRFLAVLDAALGQPTSIG</sequence>
<keyword evidence="1 4" id="KW-0378">Hydrolase</keyword>
<evidence type="ECO:0000259" key="3">
    <source>
        <dbReference type="Pfam" id="PF01156"/>
    </source>
</evidence>
<feature type="domain" description="Inosine/uridine-preferring nucleoside hydrolase" evidence="3">
    <location>
        <begin position="9"/>
        <end position="301"/>
    </location>
</feature>
<dbReference type="PANTHER" id="PTHR12304">
    <property type="entry name" value="INOSINE-URIDINE PREFERRING NUCLEOSIDE HYDROLASE"/>
    <property type="match status" value="1"/>
</dbReference>
<dbReference type="InterPro" id="IPR023186">
    <property type="entry name" value="IUNH"/>
</dbReference>
<organism evidence="4 5">
    <name type="scientific">Nocardioides silvaticus</name>
    <dbReference type="NCBI Taxonomy" id="2201891"/>
    <lineage>
        <taxon>Bacteria</taxon>
        <taxon>Bacillati</taxon>
        <taxon>Actinomycetota</taxon>
        <taxon>Actinomycetes</taxon>
        <taxon>Propionibacteriales</taxon>
        <taxon>Nocardioidaceae</taxon>
        <taxon>Nocardioides</taxon>
    </lineage>
</organism>
<dbReference type="GO" id="GO:0045437">
    <property type="term" value="F:uridine nucleosidase activity"/>
    <property type="evidence" value="ECO:0007669"/>
    <property type="project" value="UniProtKB-ARBA"/>
</dbReference>
<evidence type="ECO:0000256" key="2">
    <source>
        <dbReference type="ARBA" id="ARBA00023295"/>
    </source>
</evidence>
<dbReference type="InterPro" id="IPR036452">
    <property type="entry name" value="Ribo_hydro-like"/>
</dbReference>
<name>A0A316TI77_9ACTN</name>
<keyword evidence="5" id="KW-1185">Reference proteome</keyword>
<keyword evidence="2" id="KW-0326">Glycosidase</keyword>
<evidence type="ECO:0000313" key="4">
    <source>
        <dbReference type="EMBL" id="PWN03498.1"/>
    </source>
</evidence>
<reference evidence="4 5" key="1">
    <citation type="submission" date="2018-05" db="EMBL/GenBank/DDBJ databases">
        <title>Nocardioides silvaticus genome.</title>
        <authorList>
            <person name="Li C."/>
            <person name="Wang G."/>
        </authorList>
    </citation>
    <scope>NUCLEOTIDE SEQUENCE [LARGE SCALE GENOMIC DNA]</scope>
    <source>
        <strain evidence="4 5">CCTCC AB 2018079</strain>
    </source>
</reference>
<gene>
    <name evidence="4" type="ORF">DJ010_05120</name>
</gene>
<dbReference type="Proteomes" id="UP000245507">
    <property type="component" value="Unassembled WGS sequence"/>
</dbReference>
<dbReference type="GO" id="GO:0006152">
    <property type="term" value="P:purine nucleoside catabolic process"/>
    <property type="evidence" value="ECO:0007669"/>
    <property type="project" value="TreeGrafter"/>
</dbReference>
<dbReference type="Gene3D" id="3.90.245.10">
    <property type="entry name" value="Ribonucleoside hydrolase-like"/>
    <property type="match status" value="1"/>
</dbReference>
<proteinExistence type="predicted"/>
<dbReference type="GO" id="GO:0005829">
    <property type="term" value="C:cytosol"/>
    <property type="evidence" value="ECO:0007669"/>
    <property type="project" value="TreeGrafter"/>
</dbReference>
<dbReference type="GO" id="GO:0008477">
    <property type="term" value="F:purine nucleosidase activity"/>
    <property type="evidence" value="ECO:0007669"/>
    <property type="project" value="TreeGrafter"/>
</dbReference>
<protein>
    <submittedName>
        <fullName evidence="4">Nucleoside hydrolase</fullName>
    </submittedName>
</protein>